<gene>
    <name evidence="1" type="ORF">P879_05554</name>
</gene>
<accession>A0A8T0DJK8</accession>
<protein>
    <submittedName>
        <fullName evidence="1">Uncharacterized protein</fullName>
    </submittedName>
</protein>
<dbReference type="Proteomes" id="UP000699462">
    <property type="component" value="Unassembled WGS sequence"/>
</dbReference>
<reference evidence="1 2" key="1">
    <citation type="submission" date="2019-07" db="EMBL/GenBank/DDBJ databases">
        <title>Annotation for the trematode Paragonimus westermani.</title>
        <authorList>
            <person name="Choi Y.-J."/>
        </authorList>
    </citation>
    <scope>NUCLEOTIDE SEQUENCE [LARGE SCALE GENOMIC DNA]</scope>
    <source>
        <strain evidence="1">180907_Pwestermani</strain>
    </source>
</reference>
<dbReference type="OrthoDB" id="445052at2759"/>
<dbReference type="AlphaFoldDB" id="A0A8T0DJK8"/>
<evidence type="ECO:0000313" key="2">
    <source>
        <dbReference type="Proteomes" id="UP000699462"/>
    </source>
</evidence>
<organism evidence="1 2">
    <name type="scientific">Paragonimus westermani</name>
    <dbReference type="NCBI Taxonomy" id="34504"/>
    <lineage>
        <taxon>Eukaryota</taxon>
        <taxon>Metazoa</taxon>
        <taxon>Spiralia</taxon>
        <taxon>Lophotrochozoa</taxon>
        <taxon>Platyhelminthes</taxon>
        <taxon>Trematoda</taxon>
        <taxon>Digenea</taxon>
        <taxon>Plagiorchiida</taxon>
        <taxon>Troglotremata</taxon>
        <taxon>Troglotrematidae</taxon>
        <taxon>Paragonimus</taxon>
    </lineage>
</organism>
<proteinExistence type="predicted"/>
<evidence type="ECO:0000313" key="1">
    <source>
        <dbReference type="EMBL" id="KAF8567158.1"/>
    </source>
</evidence>
<comment type="caution">
    <text evidence="1">The sequence shown here is derived from an EMBL/GenBank/DDBJ whole genome shotgun (WGS) entry which is preliminary data.</text>
</comment>
<name>A0A8T0DJK8_9TREM</name>
<sequence>MFSDAFVPCIDCTSDHSHKSSFNEQNMQTEPYKVYHRSSQVRRVSAAECQTDRTEVELVAQPTGQVQMDSAKLLAFLKRTEPIMHEQISKNTRSRAFRNLPVGNSNLPHLSHIALFEVEQKERNETVTRFHRLVIIHR</sequence>
<keyword evidence="2" id="KW-1185">Reference proteome</keyword>
<dbReference type="EMBL" id="JTDF01004147">
    <property type="protein sequence ID" value="KAF8567158.1"/>
    <property type="molecule type" value="Genomic_DNA"/>
</dbReference>